<dbReference type="EMBL" id="JARKIE010000014">
    <property type="protein sequence ID" value="KAJ7702687.1"/>
    <property type="molecule type" value="Genomic_DNA"/>
</dbReference>
<evidence type="ECO:0000313" key="3">
    <source>
        <dbReference type="Proteomes" id="UP001221757"/>
    </source>
</evidence>
<feature type="region of interest" description="Disordered" evidence="1">
    <location>
        <begin position="73"/>
        <end position="96"/>
    </location>
</feature>
<reference evidence="2" key="1">
    <citation type="submission" date="2023-03" db="EMBL/GenBank/DDBJ databases">
        <title>Massive genome expansion in bonnet fungi (Mycena s.s.) driven by repeated elements and novel gene families across ecological guilds.</title>
        <authorList>
            <consortium name="Lawrence Berkeley National Laboratory"/>
            <person name="Harder C.B."/>
            <person name="Miyauchi S."/>
            <person name="Viragh M."/>
            <person name="Kuo A."/>
            <person name="Thoen E."/>
            <person name="Andreopoulos B."/>
            <person name="Lu D."/>
            <person name="Skrede I."/>
            <person name="Drula E."/>
            <person name="Henrissat B."/>
            <person name="Morin E."/>
            <person name="Kohler A."/>
            <person name="Barry K."/>
            <person name="LaButti K."/>
            <person name="Morin E."/>
            <person name="Salamov A."/>
            <person name="Lipzen A."/>
            <person name="Mereny Z."/>
            <person name="Hegedus B."/>
            <person name="Baldrian P."/>
            <person name="Stursova M."/>
            <person name="Weitz H."/>
            <person name="Taylor A."/>
            <person name="Grigoriev I.V."/>
            <person name="Nagy L.G."/>
            <person name="Martin F."/>
            <person name="Kauserud H."/>
        </authorList>
    </citation>
    <scope>NUCLEOTIDE SEQUENCE</scope>
    <source>
        <strain evidence="2">CBHHK067</strain>
    </source>
</reference>
<feature type="compositionally biased region" description="Basic and acidic residues" evidence="1">
    <location>
        <begin position="83"/>
        <end position="96"/>
    </location>
</feature>
<dbReference type="AlphaFoldDB" id="A0AAD7E0V3"/>
<gene>
    <name evidence="2" type="ORF">B0H17DRAFT_1127634</name>
</gene>
<dbReference type="Proteomes" id="UP001221757">
    <property type="component" value="Unassembled WGS sequence"/>
</dbReference>
<proteinExistence type="predicted"/>
<organism evidence="2 3">
    <name type="scientific">Mycena rosella</name>
    <name type="common">Pink bonnet</name>
    <name type="synonym">Agaricus rosellus</name>
    <dbReference type="NCBI Taxonomy" id="1033263"/>
    <lineage>
        <taxon>Eukaryota</taxon>
        <taxon>Fungi</taxon>
        <taxon>Dikarya</taxon>
        <taxon>Basidiomycota</taxon>
        <taxon>Agaricomycotina</taxon>
        <taxon>Agaricomycetes</taxon>
        <taxon>Agaricomycetidae</taxon>
        <taxon>Agaricales</taxon>
        <taxon>Marasmiineae</taxon>
        <taxon>Mycenaceae</taxon>
        <taxon>Mycena</taxon>
    </lineage>
</organism>
<protein>
    <submittedName>
        <fullName evidence="2">Uncharacterized protein</fullName>
    </submittedName>
</protein>
<evidence type="ECO:0000313" key="2">
    <source>
        <dbReference type="EMBL" id="KAJ7702687.1"/>
    </source>
</evidence>
<keyword evidence="3" id="KW-1185">Reference proteome</keyword>
<name>A0AAD7E0V3_MYCRO</name>
<accession>A0AAD7E0V3</accession>
<comment type="caution">
    <text evidence="2">The sequence shown here is derived from an EMBL/GenBank/DDBJ whole genome shotgun (WGS) entry which is preliminary data.</text>
</comment>
<sequence length="247" mass="26947">MPTSPTSRITAYARSARRWDQYAGGNSSISFQPTLEEWHERRQLLYISARPHLRLPHASRVWSGRLSAPVRPCLPKRGASPRAADEDALPERGAGRWAARRPESRVVLPLGHGFGRRCAALNCYNGIAVVQMGAGSELQSPANSGTVWRKKGVLSGRGCSAHRNNLRSQAHPCAAEVPSSVFHIYKLMVCLMLMKASLTSAPPALLRPAPSTPPPNAAHPAVVDCSPFRHALHIFKGFRKGRKNGTD</sequence>
<evidence type="ECO:0000256" key="1">
    <source>
        <dbReference type="SAM" id="MobiDB-lite"/>
    </source>
</evidence>